<reference evidence="7" key="1">
    <citation type="journal article" date="2019" name="Int. J. Syst. Evol. Microbiol.">
        <title>The Global Catalogue of Microorganisms (GCM) 10K type strain sequencing project: providing services to taxonomists for standard genome sequencing and annotation.</title>
        <authorList>
            <consortium name="The Broad Institute Genomics Platform"/>
            <consortium name="The Broad Institute Genome Sequencing Center for Infectious Disease"/>
            <person name="Wu L."/>
            <person name="Ma J."/>
        </authorList>
    </citation>
    <scope>NUCLEOTIDE SEQUENCE [LARGE SCALE GENOMIC DNA]</scope>
    <source>
        <strain evidence="7">JCM 16014</strain>
    </source>
</reference>
<proteinExistence type="inferred from homology"/>
<evidence type="ECO:0000256" key="3">
    <source>
        <dbReference type="ARBA" id="ARBA00022741"/>
    </source>
</evidence>
<dbReference type="PANTHER" id="PTHR43335">
    <property type="entry name" value="ABC TRANSPORTER, ATP-BINDING PROTEIN"/>
    <property type="match status" value="1"/>
</dbReference>
<comment type="caution">
    <text evidence="6">The sequence shown here is derived from an EMBL/GenBank/DDBJ whole genome shotgun (WGS) entry which is preliminary data.</text>
</comment>
<feature type="domain" description="ABC transporter" evidence="5">
    <location>
        <begin position="16"/>
        <end position="246"/>
    </location>
</feature>
<dbReference type="RefSeq" id="WP_344667701.1">
    <property type="nucleotide sequence ID" value="NZ_BAAAQN010000027.1"/>
</dbReference>
<evidence type="ECO:0000256" key="2">
    <source>
        <dbReference type="ARBA" id="ARBA00022448"/>
    </source>
</evidence>
<comment type="similarity">
    <text evidence="1">Belongs to the ABC transporter superfamily.</text>
</comment>
<keyword evidence="7" id="KW-1185">Reference proteome</keyword>
<evidence type="ECO:0000256" key="4">
    <source>
        <dbReference type="ARBA" id="ARBA00022840"/>
    </source>
</evidence>
<dbReference type="SUPFAM" id="SSF52540">
    <property type="entry name" value="P-loop containing nucleoside triphosphate hydrolases"/>
    <property type="match status" value="1"/>
</dbReference>
<dbReference type="Proteomes" id="UP001500751">
    <property type="component" value="Unassembled WGS sequence"/>
</dbReference>
<evidence type="ECO:0000313" key="7">
    <source>
        <dbReference type="Proteomes" id="UP001500751"/>
    </source>
</evidence>
<protein>
    <submittedName>
        <fullName evidence="6">ABC transporter ATP-binding protein</fullName>
    </submittedName>
</protein>
<keyword evidence="3" id="KW-0547">Nucleotide-binding</keyword>
<sequence>MIEEAELAEPRAEAGIVVEDVTRSFGEVWAVRGMSLVVPYGRVTALVGPNGAGKTTLMLMLATLLAPTAGRIRIAGVDPAADPVAVRRVTGWMPDTLGMYDQLKVHEYLAFFADAHRLSKAERAQAVPALLATVRLDEFALAPVHVLSRGQKQRLALARALIHKPRVLLLDEPASGLDPRSRIELRDLLRRLAADGVAILVSSHILSELAEMADRAVFVSAGQVVASREMSDLAAIGSDQRVPWRIRARDPEALEAVLTGRGLAGTASPAGFELPPMTEDQASDLLAEAVGAGVRILAFGPTGTPLESAYLALTEEGRR</sequence>
<name>A0ABP5G555_9ACTN</name>
<keyword evidence="2" id="KW-0813">Transport</keyword>
<gene>
    <name evidence="6" type="ORF">GCM10009839_46020</name>
</gene>
<keyword evidence="4 6" id="KW-0067">ATP-binding</keyword>
<organism evidence="6 7">
    <name type="scientific">Catenulispora yoronensis</name>
    <dbReference type="NCBI Taxonomy" id="450799"/>
    <lineage>
        <taxon>Bacteria</taxon>
        <taxon>Bacillati</taxon>
        <taxon>Actinomycetota</taxon>
        <taxon>Actinomycetes</taxon>
        <taxon>Catenulisporales</taxon>
        <taxon>Catenulisporaceae</taxon>
        <taxon>Catenulispora</taxon>
    </lineage>
</organism>
<accession>A0ABP5G555</accession>
<dbReference type="GO" id="GO:0005524">
    <property type="term" value="F:ATP binding"/>
    <property type="evidence" value="ECO:0007669"/>
    <property type="project" value="UniProtKB-KW"/>
</dbReference>
<dbReference type="PANTHER" id="PTHR43335:SF3">
    <property type="entry name" value="ABC TRANSPORTER"/>
    <property type="match status" value="1"/>
</dbReference>
<dbReference type="Gene3D" id="3.40.50.300">
    <property type="entry name" value="P-loop containing nucleotide triphosphate hydrolases"/>
    <property type="match status" value="1"/>
</dbReference>
<evidence type="ECO:0000313" key="6">
    <source>
        <dbReference type="EMBL" id="GAA2039043.1"/>
    </source>
</evidence>
<evidence type="ECO:0000259" key="5">
    <source>
        <dbReference type="PROSITE" id="PS50893"/>
    </source>
</evidence>
<dbReference type="InterPro" id="IPR003439">
    <property type="entry name" value="ABC_transporter-like_ATP-bd"/>
</dbReference>
<dbReference type="CDD" id="cd03230">
    <property type="entry name" value="ABC_DR_subfamily_A"/>
    <property type="match status" value="1"/>
</dbReference>
<evidence type="ECO:0000256" key="1">
    <source>
        <dbReference type="ARBA" id="ARBA00005417"/>
    </source>
</evidence>
<dbReference type="InterPro" id="IPR003593">
    <property type="entry name" value="AAA+_ATPase"/>
</dbReference>
<dbReference type="SMART" id="SM00382">
    <property type="entry name" value="AAA"/>
    <property type="match status" value="1"/>
</dbReference>
<dbReference type="Pfam" id="PF00005">
    <property type="entry name" value="ABC_tran"/>
    <property type="match status" value="1"/>
</dbReference>
<dbReference type="EMBL" id="BAAAQN010000027">
    <property type="protein sequence ID" value="GAA2039043.1"/>
    <property type="molecule type" value="Genomic_DNA"/>
</dbReference>
<dbReference type="PROSITE" id="PS50893">
    <property type="entry name" value="ABC_TRANSPORTER_2"/>
    <property type="match status" value="1"/>
</dbReference>
<dbReference type="InterPro" id="IPR027417">
    <property type="entry name" value="P-loop_NTPase"/>
</dbReference>